<feature type="compositionally biased region" description="Basic and acidic residues" evidence="1">
    <location>
        <begin position="202"/>
        <end position="213"/>
    </location>
</feature>
<evidence type="ECO:0000313" key="3">
    <source>
        <dbReference type="Proteomes" id="UP001216907"/>
    </source>
</evidence>
<dbReference type="EMBL" id="JARRAG010000002">
    <property type="protein sequence ID" value="MDG3006081.1"/>
    <property type="molecule type" value="Genomic_DNA"/>
</dbReference>
<feature type="region of interest" description="Disordered" evidence="1">
    <location>
        <begin position="202"/>
        <end position="226"/>
    </location>
</feature>
<feature type="region of interest" description="Disordered" evidence="1">
    <location>
        <begin position="533"/>
        <end position="573"/>
    </location>
</feature>
<dbReference type="RefSeq" id="WP_277862384.1">
    <property type="nucleotide sequence ID" value="NZ_JARRAG010000002.1"/>
</dbReference>
<feature type="compositionally biased region" description="Polar residues" evidence="1">
    <location>
        <begin position="562"/>
        <end position="573"/>
    </location>
</feature>
<proteinExistence type="predicted"/>
<dbReference type="InterPro" id="IPR025048">
    <property type="entry name" value="DUF3987"/>
</dbReference>
<sequence length="573" mass="62258">MNLGFYNAWCFARLLADHTLNGELDRIDDRFRALANRMNAAPLGGGRQKVFDGACAAWDDAVSESLVQDICNADPDGPEPADHSPEEWPPLRLGELPSVESFPVDVLPPPAADLVLEGASAIGCPIDFLGVPLLAVAAGAIGRSASLKLKDGYFVGACVFAAPVGPPSDGKTPALKAVSAPLRAIDEVLALEHSQAIERWKEEYERPGPDGKKQSKPPAPPRPRRIDVDDVTMEALPLILADNPRGLVMVRDELTALVMGLNQYKGGKGNDRAAVLKIWSGDALKKDRVAHENHEPIRCPHPMMSIVGGLPPDMLGEIVDGKGRADGFIERFLFAYPDSLPVPEWSNAGVPEVVAEGWRQVVGRLWSRPMNYKDGRDVPHVAFFTPAAAAAWRRSYDAHSVEMNSSDFPPTLRGAWGKLRDYAGRLALILELLHHAADPTADESAVPDVGERTVEDAWRLVAYFKSHARRVHSVAHSGCEGPEAKALNALVAWLREKGMASFNERDAKKAREWITPDDLSKALVRMVKANVIRPKDLPPPGSAGGRPKSPAYDVNPALAPGQNRQNRQNHMTP</sequence>
<dbReference type="Pfam" id="PF13148">
    <property type="entry name" value="DUF3987"/>
    <property type="match status" value="1"/>
</dbReference>
<name>A0ABT6FET2_9BACT</name>
<evidence type="ECO:0000313" key="2">
    <source>
        <dbReference type="EMBL" id="MDG3006081.1"/>
    </source>
</evidence>
<accession>A0ABT6FET2</accession>
<gene>
    <name evidence="2" type="ORF">PZE19_20095</name>
</gene>
<evidence type="ECO:0000256" key="1">
    <source>
        <dbReference type="SAM" id="MobiDB-lite"/>
    </source>
</evidence>
<keyword evidence="3" id="KW-1185">Reference proteome</keyword>
<organism evidence="2 3">
    <name type="scientific">Paludisphaera mucosa</name>
    <dbReference type="NCBI Taxonomy" id="3030827"/>
    <lineage>
        <taxon>Bacteria</taxon>
        <taxon>Pseudomonadati</taxon>
        <taxon>Planctomycetota</taxon>
        <taxon>Planctomycetia</taxon>
        <taxon>Isosphaerales</taxon>
        <taxon>Isosphaeraceae</taxon>
        <taxon>Paludisphaera</taxon>
    </lineage>
</organism>
<dbReference type="Proteomes" id="UP001216907">
    <property type="component" value="Unassembled WGS sequence"/>
</dbReference>
<reference evidence="2 3" key="1">
    <citation type="submission" date="2023-03" db="EMBL/GenBank/DDBJ databases">
        <title>Paludisphaera mucosa sp. nov. a novel planctomycete from northern fen.</title>
        <authorList>
            <person name="Ivanova A."/>
        </authorList>
    </citation>
    <scope>NUCLEOTIDE SEQUENCE [LARGE SCALE GENOMIC DNA]</scope>
    <source>
        <strain evidence="2 3">Pla2</strain>
    </source>
</reference>
<comment type="caution">
    <text evidence="2">The sequence shown here is derived from an EMBL/GenBank/DDBJ whole genome shotgun (WGS) entry which is preliminary data.</text>
</comment>
<protein>
    <submittedName>
        <fullName evidence="2">DUF3987 domain-containing protein</fullName>
    </submittedName>
</protein>